<dbReference type="PROSITE" id="PS00138">
    <property type="entry name" value="SUBTILASE_SER"/>
    <property type="match status" value="1"/>
</dbReference>
<keyword evidence="9" id="KW-1185">Reference proteome</keyword>
<evidence type="ECO:0000259" key="7">
    <source>
        <dbReference type="Pfam" id="PF00082"/>
    </source>
</evidence>
<feature type="active site" description="Charge relay system" evidence="5">
    <location>
        <position position="431"/>
    </location>
</feature>
<protein>
    <submittedName>
        <fullName evidence="8">S8 family serine peptidase</fullName>
    </submittedName>
</protein>
<keyword evidence="4 5" id="KW-0720">Serine protease</keyword>
<evidence type="ECO:0000256" key="5">
    <source>
        <dbReference type="PROSITE-ProRule" id="PRU01240"/>
    </source>
</evidence>
<dbReference type="InterPro" id="IPR000209">
    <property type="entry name" value="Peptidase_S8/S53_dom"/>
</dbReference>
<evidence type="ECO:0000313" key="9">
    <source>
        <dbReference type="Proteomes" id="UP000660380"/>
    </source>
</evidence>
<dbReference type="InterPro" id="IPR023828">
    <property type="entry name" value="Peptidase_S8_Ser-AS"/>
</dbReference>
<comment type="caution">
    <text evidence="8">The sequence shown here is derived from an EMBL/GenBank/DDBJ whole genome shotgun (WGS) entry which is preliminary data.</text>
</comment>
<accession>A0ABR8GKU0</accession>
<dbReference type="SUPFAM" id="SSF52743">
    <property type="entry name" value="Subtilisin-like"/>
    <property type="match status" value="1"/>
</dbReference>
<dbReference type="InterPro" id="IPR051048">
    <property type="entry name" value="Peptidase_S8/S53_subtilisin"/>
</dbReference>
<dbReference type="InterPro" id="IPR022398">
    <property type="entry name" value="Peptidase_S8_His-AS"/>
</dbReference>
<dbReference type="InterPro" id="IPR036852">
    <property type="entry name" value="Peptidase_S8/S53_dom_sf"/>
</dbReference>
<comment type="similarity">
    <text evidence="1 5 6">Belongs to the peptidase S8 family.</text>
</comment>
<dbReference type="PROSITE" id="PS00136">
    <property type="entry name" value="SUBTILASE_ASP"/>
    <property type="match status" value="1"/>
</dbReference>
<evidence type="ECO:0000256" key="4">
    <source>
        <dbReference type="ARBA" id="ARBA00022825"/>
    </source>
</evidence>
<dbReference type="InterPro" id="IPR034204">
    <property type="entry name" value="PfSUB1-like_cat_dom"/>
</dbReference>
<dbReference type="PANTHER" id="PTHR43399:SF4">
    <property type="entry name" value="CELL WALL-ASSOCIATED PROTEASE"/>
    <property type="match status" value="1"/>
</dbReference>
<name>A0ABR8GKU0_9CYAN</name>
<feature type="active site" description="Charge relay system" evidence="5">
    <location>
        <position position="218"/>
    </location>
</feature>
<reference evidence="8 9" key="1">
    <citation type="journal article" date="2020" name="ISME J.">
        <title>Comparative genomics reveals insights into cyanobacterial evolution and habitat adaptation.</title>
        <authorList>
            <person name="Chen M.Y."/>
            <person name="Teng W.K."/>
            <person name="Zhao L."/>
            <person name="Hu C.X."/>
            <person name="Zhou Y.K."/>
            <person name="Han B.P."/>
            <person name="Song L.R."/>
            <person name="Shu W.S."/>
        </authorList>
    </citation>
    <scope>NUCLEOTIDE SEQUENCE [LARGE SCALE GENOMIC DNA]</scope>
    <source>
        <strain evidence="8 9">FACHB-248</strain>
    </source>
</reference>
<dbReference type="RefSeq" id="WP_072022069.1">
    <property type="nucleotide sequence ID" value="NZ_JACJTA010000006.1"/>
</dbReference>
<dbReference type="PROSITE" id="PS51892">
    <property type="entry name" value="SUBTILASE"/>
    <property type="match status" value="1"/>
</dbReference>
<dbReference type="InterPro" id="IPR015500">
    <property type="entry name" value="Peptidase_S8_subtilisin-rel"/>
</dbReference>
<dbReference type="PRINTS" id="PR00723">
    <property type="entry name" value="SUBTILISIN"/>
</dbReference>
<feature type="domain" description="Peptidase S8/S53" evidence="7">
    <location>
        <begin position="209"/>
        <end position="464"/>
    </location>
</feature>
<feature type="active site" description="Charge relay system" evidence="5">
    <location>
        <position position="273"/>
    </location>
</feature>
<evidence type="ECO:0000256" key="2">
    <source>
        <dbReference type="ARBA" id="ARBA00022670"/>
    </source>
</evidence>
<dbReference type="PANTHER" id="PTHR43399">
    <property type="entry name" value="SUBTILISIN-RELATED"/>
    <property type="match status" value="1"/>
</dbReference>
<dbReference type="PROSITE" id="PS00137">
    <property type="entry name" value="SUBTILASE_HIS"/>
    <property type="match status" value="1"/>
</dbReference>
<dbReference type="Proteomes" id="UP000660380">
    <property type="component" value="Unassembled WGS sequence"/>
</dbReference>
<evidence type="ECO:0000313" key="8">
    <source>
        <dbReference type="EMBL" id="MBD2603794.1"/>
    </source>
</evidence>
<organism evidence="8 9">
    <name type="scientific">Scytonema hofmannii FACHB-248</name>
    <dbReference type="NCBI Taxonomy" id="1842502"/>
    <lineage>
        <taxon>Bacteria</taxon>
        <taxon>Bacillati</taxon>
        <taxon>Cyanobacteriota</taxon>
        <taxon>Cyanophyceae</taxon>
        <taxon>Nostocales</taxon>
        <taxon>Scytonemataceae</taxon>
        <taxon>Scytonema</taxon>
    </lineage>
</organism>
<proteinExistence type="inferred from homology"/>
<evidence type="ECO:0000256" key="6">
    <source>
        <dbReference type="RuleBase" id="RU003355"/>
    </source>
</evidence>
<evidence type="ECO:0000256" key="3">
    <source>
        <dbReference type="ARBA" id="ARBA00022801"/>
    </source>
</evidence>
<keyword evidence="3 5" id="KW-0378">Hydrolase</keyword>
<evidence type="ECO:0000256" key="1">
    <source>
        <dbReference type="ARBA" id="ARBA00011073"/>
    </source>
</evidence>
<sequence length="466" mass="49912">MLNNKIDNGGDLLDNSSHSFAPIHTNSLDADRLISTYRSACSFYNELSNVLEDSIYKFDSATDTNNQDFQYTNTPDAWLDSSTTGQLGINYAPGIIDYNTGKLIGDSNNEFDTNSYPSNTDDLQVSNSDFGEAELYQLSTDTGSTEPYLTAQSRRFSEVYGYGLVDAAAAVAQSIGRSPFADVVNRSNYYDWGLDAISAPEVWTQGYSGKNVVVAVIDTGVDYTHADLNDNIWINSGEIFGNGIDDDRNGYVDDIIGWDFVSNDYAPMDYEGHGTHVAGIIAAENNGYGTIGVAYNAKIMPIRVLDENGSGSYNNIARGIVYAADNGADVINLSLGGGYSSALEQAIKYATQKGAVVVMAAGNEGAYKPTNPAALATNYGIAVGAIDYDRYVADFSNWAGDNSNLNYVVAPGVDIYSTVPGNKYKFMDGTSMATPYVSGVAALMLSANPNLTPNQVRQIITGTAIG</sequence>
<dbReference type="CDD" id="cd07473">
    <property type="entry name" value="Peptidases_S8_Subtilisin_like"/>
    <property type="match status" value="1"/>
</dbReference>
<dbReference type="EMBL" id="JACJTA010000006">
    <property type="protein sequence ID" value="MBD2603794.1"/>
    <property type="molecule type" value="Genomic_DNA"/>
</dbReference>
<gene>
    <name evidence="8" type="ORF">H6G81_04420</name>
</gene>
<dbReference type="Pfam" id="PF00082">
    <property type="entry name" value="Peptidase_S8"/>
    <property type="match status" value="1"/>
</dbReference>
<dbReference type="Gene3D" id="3.40.50.200">
    <property type="entry name" value="Peptidase S8/S53 domain"/>
    <property type="match status" value="1"/>
</dbReference>
<keyword evidence="2 5" id="KW-0645">Protease</keyword>
<dbReference type="InterPro" id="IPR023827">
    <property type="entry name" value="Peptidase_S8_Asp-AS"/>
</dbReference>